<dbReference type="Pfam" id="PF11951">
    <property type="entry name" value="Fungal_trans_2"/>
    <property type="match status" value="1"/>
</dbReference>
<dbReference type="AlphaFoldDB" id="A0A232M0X4"/>
<organism evidence="2 3">
    <name type="scientific">Elaphomyces granulatus</name>
    <dbReference type="NCBI Taxonomy" id="519963"/>
    <lineage>
        <taxon>Eukaryota</taxon>
        <taxon>Fungi</taxon>
        <taxon>Dikarya</taxon>
        <taxon>Ascomycota</taxon>
        <taxon>Pezizomycotina</taxon>
        <taxon>Eurotiomycetes</taxon>
        <taxon>Eurotiomycetidae</taxon>
        <taxon>Eurotiales</taxon>
        <taxon>Elaphomycetaceae</taxon>
        <taxon>Elaphomyces</taxon>
    </lineage>
</organism>
<accession>A0A232M0X4</accession>
<dbReference type="Proteomes" id="UP000243515">
    <property type="component" value="Unassembled WGS sequence"/>
</dbReference>
<reference evidence="2 3" key="1">
    <citation type="journal article" date="2015" name="Environ. Microbiol.">
        <title>Metagenome sequence of Elaphomyces granulatus from sporocarp tissue reveals Ascomycota ectomycorrhizal fingerprints of genome expansion and a Proteobacteria-rich microbiome.</title>
        <authorList>
            <person name="Quandt C.A."/>
            <person name="Kohler A."/>
            <person name="Hesse C.N."/>
            <person name="Sharpton T.J."/>
            <person name="Martin F."/>
            <person name="Spatafora J.W."/>
        </authorList>
    </citation>
    <scope>NUCLEOTIDE SEQUENCE [LARGE SCALE GENOMIC DNA]</scope>
    <source>
        <strain evidence="2 3">OSC145934</strain>
    </source>
</reference>
<dbReference type="EMBL" id="NPHW01003180">
    <property type="protein sequence ID" value="OXV10012.1"/>
    <property type="molecule type" value="Genomic_DNA"/>
</dbReference>
<dbReference type="InterPro" id="IPR021858">
    <property type="entry name" value="Fun_TF"/>
</dbReference>
<proteinExistence type="predicted"/>
<name>A0A232M0X4_9EURO</name>
<feature type="compositionally biased region" description="Low complexity" evidence="1">
    <location>
        <begin position="113"/>
        <end position="134"/>
    </location>
</feature>
<dbReference type="PANTHER" id="PTHR37540:SF5">
    <property type="entry name" value="TRANSCRIPTION FACTOR DOMAIN-CONTAINING PROTEIN"/>
    <property type="match status" value="1"/>
</dbReference>
<evidence type="ECO:0008006" key="4">
    <source>
        <dbReference type="Google" id="ProtNLM"/>
    </source>
</evidence>
<feature type="compositionally biased region" description="Basic and acidic residues" evidence="1">
    <location>
        <begin position="84"/>
        <end position="111"/>
    </location>
</feature>
<protein>
    <recommendedName>
        <fullName evidence="4">Tachykinin family protein</fullName>
    </recommendedName>
</protein>
<dbReference type="OrthoDB" id="3469225at2759"/>
<comment type="caution">
    <text evidence="2">The sequence shown here is derived from an EMBL/GenBank/DDBJ whole genome shotgun (WGS) entry which is preliminary data.</text>
</comment>
<feature type="compositionally biased region" description="Polar residues" evidence="1">
    <location>
        <begin position="24"/>
        <end position="33"/>
    </location>
</feature>
<dbReference type="PANTHER" id="PTHR37540">
    <property type="entry name" value="TRANSCRIPTION FACTOR (ACR-2), PUTATIVE-RELATED-RELATED"/>
    <property type="match status" value="1"/>
</dbReference>
<evidence type="ECO:0000256" key="1">
    <source>
        <dbReference type="SAM" id="MobiDB-lite"/>
    </source>
</evidence>
<feature type="region of interest" description="Disordered" evidence="1">
    <location>
        <begin position="84"/>
        <end position="134"/>
    </location>
</feature>
<evidence type="ECO:0000313" key="2">
    <source>
        <dbReference type="EMBL" id="OXV10012.1"/>
    </source>
</evidence>
<evidence type="ECO:0000313" key="3">
    <source>
        <dbReference type="Proteomes" id="UP000243515"/>
    </source>
</evidence>
<sequence length="601" mass="67267">MWGALRRHRKNSLISLLDPAFSHSGANTKTQAPSDRPSFTFIDHDDDLASKRIKNANARKTIRSHVMRDVRRRERLAGFKRVSKREDRVGASDKARAKSRESTLKLSDRTLPRRSSTPSSTSGSSSPEIIISSSSSQRSRSLAWSTSPIMSSPTEIIPPVPRTWFFDPFCALPGAGDVPSMVQSLVHYCASVYIPMTFPTETKISAEDDQTKLSLMGRTAFTDPGTFFGLMSVSAAHRAIVTGRHSDSFLLPGCENRVLYDSDYYLMKARCIHEMNAKLKDPVLAISNEAFGTIINLLTSAMIVGLFNEARMHLKGLKRMVDLRGGITDDSVRKSIMLYTFLTSDVKSAAGLMTRPVFPLFRDHQAASLELRKRLALPSSSNLNTLGVALLRNSSLSQPFMKVVHGLRDLMIFQHFSYHDPKMFSGSDRELLFKHSYEVEHEILSYPYRSSDGRRLGGRTEFHLHPVESVARVASICYTNQVIIVSPPGTGLGRALTKQIKTVLAICTQLDSFSRLSPACHDLIAWALFIGAQGALGQSERPWFVHHLAEIVTLRGWTEWEKVTEIMAGYFYIPYIHDVVWRPIWDEVMDSLTVSELSPTP</sequence>
<keyword evidence="3" id="KW-1185">Reference proteome</keyword>
<gene>
    <name evidence="2" type="ORF">Egran_02221</name>
</gene>
<feature type="region of interest" description="Disordered" evidence="1">
    <location>
        <begin position="21"/>
        <end position="42"/>
    </location>
</feature>